<proteinExistence type="predicted"/>
<evidence type="ECO:0000256" key="1">
    <source>
        <dbReference type="SAM" id="SignalP"/>
    </source>
</evidence>
<protein>
    <recommendedName>
        <fullName evidence="4">Outer membrane protein beta-barrel domain-containing protein</fullName>
    </recommendedName>
</protein>
<comment type="caution">
    <text evidence="2">The sequence shown here is derived from an EMBL/GenBank/DDBJ whole genome shotgun (WGS) entry which is preliminary data.</text>
</comment>
<sequence length="329" mass="37725">MIKTLILIVIIGFSSVASAQDKSDSLKQKSIMGIKEKFPRTRILNFEYDQSLSRNFDSEFFDETFQEGDIKSQRNFNASANIPIYKTRKWGLTGSINYQFSEFKFDNIETTDVTVFEQNGIVNFHNFSTALSSTYFSTLFKKPVIYNASLIVDGNDNGFERIKGLIGLSFIMKRTERTTMTLGGIVFVDPTSQIPFFPTFSYSHRFKNSKWELDFILPQRLLLRRFVGDNGRFSIGSSFGSTGFYVNVDNPDFAEVFEYSQLEIKSGIIYEHRLNDYLITTLQGGLQNFISNRLTEKGEPTQDFIYKNNQNATGYFQVGISIDPFAKRN</sequence>
<evidence type="ECO:0000313" key="2">
    <source>
        <dbReference type="EMBL" id="MDN3492720.1"/>
    </source>
</evidence>
<dbReference type="RefSeq" id="WP_290206401.1">
    <property type="nucleotide sequence ID" value="NZ_JASDDK010000002.1"/>
</dbReference>
<accession>A0ABT7ZUN2</accession>
<evidence type="ECO:0008006" key="4">
    <source>
        <dbReference type="Google" id="ProtNLM"/>
    </source>
</evidence>
<dbReference type="Proteomes" id="UP001231197">
    <property type="component" value="Unassembled WGS sequence"/>
</dbReference>
<dbReference type="EMBL" id="JASDDK010000002">
    <property type="protein sequence ID" value="MDN3492720.1"/>
    <property type="molecule type" value="Genomic_DNA"/>
</dbReference>
<evidence type="ECO:0000313" key="3">
    <source>
        <dbReference type="Proteomes" id="UP001231197"/>
    </source>
</evidence>
<reference evidence="2 3" key="1">
    <citation type="journal article" date="2023" name="Int. J. Syst. Evol. Microbiol.">
        <title>Winogradskyella bathintestinalis sp. nov., isolated from the intestine of the deep-sea loosejaw dragonfish, Malacosteus niger.</title>
        <authorList>
            <person name="Uniacke-Lowe S."/>
            <person name="Johnson C.N."/>
            <person name="Stanton C."/>
            <person name="Hill C."/>
            <person name="Ross P."/>
        </authorList>
    </citation>
    <scope>NUCLEOTIDE SEQUENCE [LARGE SCALE GENOMIC DNA]</scope>
    <source>
        <strain evidence="2 3">APC 3343</strain>
    </source>
</reference>
<feature type="chain" id="PRO_5046863442" description="Outer membrane protein beta-barrel domain-containing protein" evidence="1">
    <location>
        <begin position="20"/>
        <end position="329"/>
    </location>
</feature>
<keyword evidence="1" id="KW-0732">Signal</keyword>
<name>A0ABT7ZUN2_9FLAO</name>
<keyword evidence="3" id="KW-1185">Reference proteome</keyword>
<organism evidence="2 3">
    <name type="scientific">Winogradskyella bathintestinalis</name>
    <dbReference type="NCBI Taxonomy" id="3035208"/>
    <lineage>
        <taxon>Bacteria</taxon>
        <taxon>Pseudomonadati</taxon>
        <taxon>Bacteroidota</taxon>
        <taxon>Flavobacteriia</taxon>
        <taxon>Flavobacteriales</taxon>
        <taxon>Flavobacteriaceae</taxon>
        <taxon>Winogradskyella</taxon>
    </lineage>
</organism>
<feature type="signal peptide" evidence="1">
    <location>
        <begin position="1"/>
        <end position="19"/>
    </location>
</feature>
<gene>
    <name evidence="2" type="ORF">QMA06_08300</name>
</gene>